<protein>
    <submittedName>
        <fullName evidence="1">Uncharacterized protein</fullName>
    </submittedName>
</protein>
<reference evidence="1" key="1">
    <citation type="submission" date="2014-11" db="EMBL/GenBank/DDBJ databases">
        <authorList>
            <person name="Amaro Gonzalez C."/>
        </authorList>
    </citation>
    <scope>NUCLEOTIDE SEQUENCE</scope>
</reference>
<name>A0A0E9R3V1_ANGAN</name>
<evidence type="ECO:0000313" key="1">
    <source>
        <dbReference type="EMBL" id="JAH23821.1"/>
    </source>
</evidence>
<sequence>MKKTWQVYNFLFLESHFKSSHIIVPAST</sequence>
<accession>A0A0E9R3V1</accession>
<organism evidence="1">
    <name type="scientific">Anguilla anguilla</name>
    <name type="common">European freshwater eel</name>
    <name type="synonym">Muraena anguilla</name>
    <dbReference type="NCBI Taxonomy" id="7936"/>
    <lineage>
        <taxon>Eukaryota</taxon>
        <taxon>Metazoa</taxon>
        <taxon>Chordata</taxon>
        <taxon>Craniata</taxon>
        <taxon>Vertebrata</taxon>
        <taxon>Euteleostomi</taxon>
        <taxon>Actinopterygii</taxon>
        <taxon>Neopterygii</taxon>
        <taxon>Teleostei</taxon>
        <taxon>Anguilliformes</taxon>
        <taxon>Anguillidae</taxon>
        <taxon>Anguilla</taxon>
    </lineage>
</organism>
<dbReference type="AlphaFoldDB" id="A0A0E9R3V1"/>
<reference evidence="1" key="2">
    <citation type="journal article" date="2015" name="Fish Shellfish Immunol.">
        <title>Early steps in the European eel (Anguilla anguilla)-Vibrio vulnificus interaction in the gills: Role of the RtxA13 toxin.</title>
        <authorList>
            <person name="Callol A."/>
            <person name="Pajuelo D."/>
            <person name="Ebbesson L."/>
            <person name="Teles M."/>
            <person name="MacKenzie S."/>
            <person name="Amaro C."/>
        </authorList>
    </citation>
    <scope>NUCLEOTIDE SEQUENCE</scope>
</reference>
<dbReference type="EMBL" id="GBXM01084756">
    <property type="protein sequence ID" value="JAH23821.1"/>
    <property type="molecule type" value="Transcribed_RNA"/>
</dbReference>
<proteinExistence type="predicted"/>
<dbReference type="EMBL" id="GBXM01074533">
    <property type="protein sequence ID" value="JAH34044.1"/>
    <property type="molecule type" value="Transcribed_RNA"/>
</dbReference>